<dbReference type="EMBL" id="DXAV01000017">
    <property type="protein sequence ID" value="HIZ90873.1"/>
    <property type="molecule type" value="Genomic_DNA"/>
</dbReference>
<dbReference type="Gene3D" id="3.40.1190.20">
    <property type="match status" value="1"/>
</dbReference>
<dbReference type="InterPro" id="IPR013749">
    <property type="entry name" value="PM/HMP-P_kinase-1"/>
</dbReference>
<keyword evidence="3 8" id="KW-0808">Transferase</keyword>
<reference evidence="8" key="2">
    <citation type="submission" date="2021-04" db="EMBL/GenBank/DDBJ databases">
        <authorList>
            <person name="Gilroy R."/>
        </authorList>
    </citation>
    <scope>NUCLEOTIDE SEQUENCE</scope>
    <source>
        <strain evidence="8">CHK118-2852</strain>
    </source>
</reference>
<protein>
    <recommendedName>
        <fullName evidence="2">hydroxymethylpyrimidine kinase</fullName>
        <ecNumber evidence="2">2.7.1.49</ecNumber>
    </recommendedName>
</protein>
<evidence type="ECO:0000256" key="5">
    <source>
        <dbReference type="ARBA" id="ARBA00022777"/>
    </source>
</evidence>
<evidence type="ECO:0000256" key="3">
    <source>
        <dbReference type="ARBA" id="ARBA00022679"/>
    </source>
</evidence>
<feature type="domain" description="Pyridoxamine kinase/Phosphomethylpyrimidine kinase" evidence="7">
    <location>
        <begin position="14"/>
        <end position="258"/>
    </location>
</feature>
<proteinExistence type="predicted"/>
<comment type="caution">
    <text evidence="8">The sequence shown here is derived from an EMBL/GenBank/DDBJ whole genome shotgun (WGS) entry which is preliminary data.</text>
</comment>
<evidence type="ECO:0000256" key="4">
    <source>
        <dbReference type="ARBA" id="ARBA00022741"/>
    </source>
</evidence>
<dbReference type="GO" id="GO:0005524">
    <property type="term" value="F:ATP binding"/>
    <property type="evidence" value="ECO:0007669"/>
    <property type="project" value="UniProtKB-KW"/>
</dbReference>
<sequence length="268" mass="28161">MQTPAIILTIAGSDPSGGAGIQADIKTISALGGYAAAAITAVTVQNTRGVTAVDYLPAPLVAAQTEAVLDDLHPAAVKIGMTGRADIIRDLASCLRKHPNTPVVLDPVMLSSSGHPLMESDAVEALCSDLFPHCRLVTPNLHEAAFLLGSPLHTPQEMEQAAAELYGRYGCAFLLKGGHLEGDRMTDILFDGQIHRFSSPRIDTGNLHGTGCTLSSAIATLLGQGHTLPEAVCLGKAYMDKAIEAAREWRIGSGYGPLCHFPPAFKSE</sequence>
<dbReference type="AlphaFoldDB" id="A0A9D2GVP7"/>
<keyword evidence="5 8" id="KW-0418">Kinase</keyword>
<dbReference type="SUPFAM" id="SSF53613">
    <property type="entry name" value="Ribokinase-like"/>
    <property type="match status" value="1"/>
</dbReference>
<dbReference type="FunFam" id="3.40.1190.20:FF:000003">
    <property type="entry name" value="Phosphomethylpyrimidine kinase ThiD"/>
    <property type="match status" value="1"/>
</dbReference>
<dbReference type="InterPro" id="IPR029056">
    <property type="entry name" value="Ribokinase-like"/>
</dbReference>
<dbReference type="NCBIfam" id="TIGR00097">
    <property type="entry name" value="HMP-P_kinase"/>
    <property type="match status" value="1"/>
</dbReference>
<accession>A0A9D2GVP7</accession>
<evidence type="ECO:0000259" key="7">
    <source>
        <dbReference type="Pfam" id="PF08543"/>
    </source>
</evidence>
<dbReference type="PANTHER" id="PTHR20858:SF17">
    <property type="entry name" value="HYDROXYMETHYLPYRIMIDINE_PHOSPHOMETHYLPYRIMIDINE KINASE THI20-RELATED"/>
    <property type="match status" value="1"/>
</dbReference>
<dbReference type="Pfam" id="PF08543">
    <property type="entry name" value="Phos_pyr_kin"/>
    <property type="match status" value="1"/>
</dbReference>
<dbReference type="GO" id="GO:0008972">
    <property type="term" value="F:phosphomethylpyrimidine kinase activity"/>
    <property type="evidence" value="ECO:0007669"/>
    <property type="project" value="InterPro"/>
</dbReference>
<evidence type="ECO:0000256" key="6">
    <source>
        <dbReference type="ARBA" id="ARBA00022840"/>
    </source>
</evidence>
<dbReference type="GO" id="GO:0008902">
    <property type="term" value="F:hydroxymethylpyrimidine kinase activity"/>
    <property type="evidence" value="ECO:0007669"/>
    <property type="project" value="UniProtKB-EC"/>
</dbReference>
<evidence type="ECO:0000256" key="2">
    <source>
        <dbReference type="ARBA" id="ARBA00012135"/>
    </source>
</evidence>
<gene>
    <name evidence="8" type="primary">thiD</name>
    <name evidence="8" type="ORF">H9807_01925</name>
</gene>
<name>A0A9D2GVP7_9BACE</name>
<dbReference type="GO" id="GO:0005829">
    <property type="term" value="C:cytosol"/>
    <property type="evidence" value="ECO:0007669"/>
    <property type="project" value="TreeGrafter"/>
</dbReference>
<dbReference type="Proteomes" id="UP000824108">
    <property type="component" value="Unassembled WGS sequence"/>
</dbReference>
<dbReference type="InterPro" id="IPR004399">
    <property type="entry name" value="HMP/HMP-P_kinase_dom"/>
</dbReference>
<reference evidence="8" key="1">
    <citation type="journal article" date="2021" name="PeerJ">
        <title>Extensive microbial diversity within the chicken gut microbiome revealed by metagenomics and culture.</title>
        <authorList>
            <person name="Gilroy R."/>
            <person name="Ravi A."/>
            <person name="Getino M."/>
            <person name="Pursley I."/>
            <person name="Horton D.L."/>
            <person name="Alikhan N.F."/>
            <person name="Baker D."/>
            <person name="Gharbi K."/>
            <person name="Hall N."/>
            <person name="Watson M."/>
            <person name="Adriaenssens E.M."/>
            <person name="Foster-Nyarko E."/>
            <person name="Jarju S."/>
            <person name="Secka A."/>
            <person name="Antonio M."/>
            <person name="Oren A."/>
            <person name="Chaudhuri R.R."/>
            <person name="La Ragione R."/>
            <person name="Hildebrand F."/>
            <person name="Pallen M.J."/>
        </authorList>
    </citation>
    <scope>NUCLEOTIDE SEQUENCE</scope>
    <source>
        <strain evidence="8">CHK118-2852</strain>
    </source>
</reference>
<dbReference type="PANTHER" id="PTHR20858">
    <property type="entry name" value="PHOSPHOMETHYLPYRIMIDINE KINASE"/>
    <property type="match status" value="1"/>
</dbReference>
<evidence type="ECO:0000313" key="8">
    <source>
        <dbReference type="EMBL" id="HIZ90873.1"/>
    </source>
</evidence>
<comment type="pathway">
    <text evidence="1">Cofactor biosynthesis; thiamine diphosphate biosynthesis.</text>
</comment>
<organism evidence="8 9">
    <name type="scientific">Candidatus Bacteroides merdavium</name>
    <dbReference type="NCBI Taxonomy" id="2838472"/>
    <lineage>
        <taxon>Bacteria</taxon>
        <taxon>Pseudomonadati</taxon>
        <taxon>Bacteroidota</taxon>
        <taxon>Bacteroidia</taxon>
        <taxon>Bacteroidales</taxon>
        <taxon>Bacteroidaceae</taxon>
        <taxon>Bacteroides</taxon>
    </lineage>
</organism>
<evidence type="ECO:0000313" key="9">
    <source>
        <dbReference type="Proteomes" id="UP000824108"/>
    </source>
</evidence>
<dbReference type="EC" id="2.7.1.49" evidence="2"/>
<evidence type="ECO:0000256" key="1">
    <source>
        <dbReference type="ARBA" id="ARBA00004948"/>
    </source>
</evidence>
<keyword evidence="4" id="KW-0547">Nucleotide-binding</keyword>
<keyword evidence="6" id="KW-0067">ATP-binding</keyword>
<dbReference type="GO" id="GO:0009228">
    <property type="term" value="P:thiamine biosynthetic process"/>
    <property type="evidence" value="ECO:0007669"/>
    <property type="project" value="InterPro"/>
</dbReference>
<dbReference type="CDD" id="cd01169">
    <property type="entry name" value="HMPP_kinase"/>
    <property type="match status" value="1"/>
</dbReference>